<feature type="transmembrane region" description="Helical" evidence="2">
    <location>
        <begin position="50"/>
        <end position="70"/>
    </location>
</feature>
<accession>A0A7X5RM45</accession>
<keyword evidence="2" id="KW-0812">Transmembrane</keyword>
<sequence length="224" mass="24514">MVIGSYFAIKTRQCRQKTYPHWAAACLLIAFTLIIRVSDYLFGTTDIVNLAAYILALLGCHQFFAGLSFLHSHRDYGLNKYIIPLTVGSIVLTCGCYFLSTLAESACVCFAALILLLGGGGLACERVKNKAHPSMLRRLISFAAFTLFFHGLVTIADSIGGGSQDTYLLYQSSLILMSVATCLLAYTLPFYPVENDGSDDKKSSENSVRPSPHHYHRAAPIAVE</sequence>
<evidence type="ECO:0000313" key="3">
    <source>
        <dbReference type="EMBL" id="NDV92371.1"/>
    </source>
</evidence>
<dbReference type="Proteomes" id="UP000470213">
    <property type="component" value="Unassembled WGS sequence"/>
</dbReference>
<keyword evidence="4" id="KW-1185">Reference proteome</keyword>
<gene>
    <name evidence="3" type="ORF">GTH32_14415</name>
</gene>
<organism evidence="3 4">
    <name type="scientific">Alteromonas profundi</name>
    <dbReference type="NCBI Taxonomy" id="2696062"/>
    <lineage>
        <taxon>Bacteria</taxon>
        <taxon>Pseudomonadati</taxon>
        <taxon>Pseudomonadota</taxon>
        <taxon>Gammaproteobacteria</taxon>
        <taxon>Alteromonadales</taxon>
        <taxon>Alteromonadaceae</taxon>
        <taxon>Alteromonas/Salinimonas group</taxon>
        <taxon>Alteromonas</taxon>
    </lineage>
</organism>
<comment type="caution">
    <text evidence="3">The sequence shown here is derived from an EMBL/GenBank/DDBJ whole genome shotgun (WGS) entry which is preliminary data.</text>
</comment>
<feature type="transmembrane region" description="Helical" evidence="2">
    <location>
        <begin position="21"/>
        <end position="38"/>
    </location>
</feature>
<feature type="transmembrane region" description="Helical" evidence="2">
    <location>
        <begin position="136"/>
        <end position="156"/>
    </location>
</feature>
<proteinExistence type="predicted"/>
<evidence type="ECO:0000256" key="2">
    <source>
        <dbReference type="SAM" id="Phobius"/>
    </source>
</evidence>
<name>A0A7X5RM45_9ALTE</name>
<feature type="region of interest" description="Disordered" evidence="1">
    <location>
        <begin position="196"/>
        <end position="224"/>
    </location>
</feature>
<evidence type="ECO:0000313" key="4">
    <source>
        <dbReference type="Proteomes" id="UP000470213"/>
    </source>
</evidence>
<keyword evidence="2" id="KW-1133">Transmembrane helix</keyword>
<feature type="transmembrane region" description="Helical" evidence="2">
    <location>
        <begin position="106"/>
        <end position="124"/>
    </location>
</feature>
<reference evidence="3 4" key="1">
    <citation type="submission" date="2020-01" db="EMBL/GenBank/DDBJ databases">
        <authorList>
            <person name="Chen J."/>
            <person name="Zhu S."/>
            <person name="Yang J."/>
        </authorList>
    </citation>
    <scope>NUCLEOTIDE SEQUENCE [LARGE SCALE GENOMIC DNA]</scope>
    <source>
        <strain evidence="3 4">345S023</strain>
    </source>
</reference>
<dbReference type="EMBL" id="JAAAWN010000021">
    <property type="protein sequence ID" value="NDV92371.1"/>
    <property type="molecule type" value="Genomic_DNA"/>
</dbReference>
<feature type="transmembrane region" description="Helical" evidence="2">
    <location>
        <begin position="82"/>
        <end position="100"/>
    </location>
</feature>
<dbReference type="AlphaFoldDB" id="A0A7X5RM45"/>
<dbReference type="RefSeq" id="WP_163087056.1">
    <property type="nucleotide sequence ID" value="NZ_JAAAWN010000021.1"/>
</dbReference>
<feature type="transmembrane region" description="Helical" evidence="2">
    <location>
        <begin position="168"/>
        <end position="191"/>
    </location>
</feature>
<protein>
    <submittedName>
        <fullName evidence="3">Uncharacterized protein</fullName>
    </submittedName>
</protein>
<evidence type="ECO:0000256" key="1">
    <source>
        <dbReference type="SAM" id="MobiDB-lite"/>
    </source>
</evidence>
<keyword evidence="2" id="KW-0472">Membrane</keyword>